<evidence type="ECO:0000313" key="4">
    <source>
        <dbReference type="RefSeq" id="XP_017776473.1"/>
    </source>
</evidence>
<feature type="transmembrane region" description="Helical" evidence="2">
    <location>
        <begin position="143"/>
        <end position="160"/>
    </location>
</feature>
<keyword evidence="3" id="KW-1185">Reference proteome</keyword>
<sequence length="421" mass="48636">MSKYVNAFLSKELTCIPRIIDKYIGKYYSNAVGNALTWVFVLWCLLHFVFEQYLNVLLRKMQYKTFTRKRLVQGLWYCGFYGTSFVYCLASISSVQVEADSFRKHILKDVGQIPHHVVLGLGLFGSFFFHSGIWDLIKLGPNAMSTSNFLLSLLPLLIFHTGRLEFFWGFMGLVSLYRFSFDILRSLTASGNIKKKTSKLFINSVFFIFLAIFGIIHFLLIPIFLIVPLAMSITSSTITVPLTLLLVLLIAIWVIETFNNPLYKFGYHWIYYTIGQESFADSFIEFSLFPIRDDDAYNLKILHNEIKVRQAELVSKRRPKNRGVLIQTLKSSLLGMVAIRRKLNKKSSSESSEDEESEDKRDSDEEISSSSEENSEDEDEEKRQYKEETAKALLEDRMESAPEPFEDSVEIEDKDENKKND</sequence>
<feature type="compositionally biased region" description="Basic and acidic residues" evidence="1">
    <location>
        <begin position="381"/>
        <end position="400"/>
    </location>
</feature>
<keyword evidence="2" id="KW-0812">Transmembrane</keyword>
<feature type="transmembrane region" description="Helical" evidence="2">
    <location>
        <begin position="75"/>
        <end position="97"/>
    </location>
</feature>
<evidence type="ECO:0000256" key="2">
    <source>
        <dbReference type="SAM" id="Phobius"/>
    </source>
</evidence>
<dbReference type="Proteomes" id="UP000695000">
    <property type="component" value="Unplaced"/>
</dbReference>
<evidence type="ECO:0000313" key="3">
    <source>
        <dbReference type="Proteomes" id="UP000695000"/>
    </source>
</evidence>
<feature type="transmembrane region" description="Helical" evidence="2">
    <location>
        <begin position="205"/>
        <end position="227"/>
    </location>
</feature>
<feature type="transmembrane region" description="Helical" evidence="2">
    <location>
        <begin position="35"/>
        <end position="54"/>
    </location>
</feature>
<reference evidence="4" key="1">
    <citation type="submission" date="2025-08" db="UniProtKB">
        <authorList>
            <consortium name="RefSeq"/>
        </authorList>
    </citation>
    <scope>IDENTIFICATION</scope>
    <source>
        <tissue evidence="4">Whole Larva</tissue>
    </source>
</reference>
<feature type="compositionally biased region" description="Acidic residues" evidence="1">
    <location>
        <begin position="404"/>
        <end position="414"/>
    </location>
</feature>
<feature type="transmembrane region" description="Helical" evidence="2">
    <location>
        <begin position="117"/>
        <end position="136"/>
    </location>
</feature>
<feature type="transmembrane region" description="Helical" evidence="2">
    <location>
        <begin position="166"/>
        <end position="184"/>
    </location>
</feature>
<name>A0ABM1MPH3_NICVS</name>
<evidence type="ECO:0000256" key="1">
    <source>
        <dbReference type="SAM" id="MobiDB-lite"/>
    </source>
</evidence>
<feature type="transmembrane region" description="Helical" evidence="2">
    <location>
        <begin position="233"/>
        <end position="255"/>
    </location>
</feature>
<proteinExistence type="predicted"/>
<accession>A0ABM1MPH3</accession>
<gene>
    <name evidence="4" type="primary">LOC108562585</name>
</gene>
<keyword evidence="2" id="KW-0472">Membrane</keyword>
<dbReference type="RefSeq" id="XP_017776473.1">
    <property type="nucleotide sequence ID" value="XM_017920984.1"/>
</dbReference>
<keyword evidence="2" id="KW-1133">Transmembrane helix</keyword>
<dbReference type="GeneID" id="108562585"/>
<organism evidence="3 4">
    <name type="scientific">Nicrophorus vespilloides</name>
    <name type="common">Boreal carrion beetle</name>
    <dbReference type="NCBI Taxonomy" id="110193"/>
    <lineage>
        <taxon>Eukaryota</taxon>
        <taxon>Metazoa</taxon>
        <taxon>Ecdysozoa</taxon>
        <taxon>Arthropoda</taxon>
        <taxon>Hexapoda</taxon>
        <taxon>Insecta</taxon>
        <taxon>Pterygota</taxon>
        <taxon>Neoptera</taxon>
        <taxon>Endopterygota</taxon>
        <taxon>Coleoptera</taxon>
        <taxon>Polyphaga</taxon>
        <taxon>Staphyliniformia</taxon>
        <taxon>Silphidae</taxon>
        <taxon>Nicrophorinae</taxon>
        <taxon>Nicrophorus</taxon>
    </lineage>
</organism>
<protein>
    <submittedName>
        <fullName evidence="4">Uncharacterized protein LOC108562585 isoform X1</fullName>
    </submittedName>
</protein>
<feature type="region of interest" description="Disordered" evidence="1">
    <location>
        <begin position="345"/>
        <end position="421"/>
    </location>
</feature>